<keyword evidence="3" id="KW-1185">Reference proteome</keyword>
<feature type="transmembrane region" description="Helical" evidence="1">
    <location>
        <begin position="81"/>
        <end position="106"/>
    </location>
</feature>
<evidence type="ECO:0000313" key="3">
    <source>
        <dbReference type="Proteomes" id="UP000736335"/>
    </source>
</evidence>
<keyword evidence="1" id="KW-1133">Transmembrane helix</keyword>
<dbReference type="AlphaFoldDB" id="A0A9P6HEE4"/>
<feature type="transmembrane region" description="Helical" evidence="1">
    <location>
        <begin position="138"/>
        <end position="157"/>
    </location>
</feature>
<organism evidence="2 3">
    <name type="scientific">Thelephora terrestris</name>
    <dbReference type="NCBI Taxonomy" id="56493"/>
    <lineage>
        <taxon>Eukaryota</taxon>
        <taxon>Fungi</taxon>
        <taxon>Dikarya</taxon>
        <taxon>Basidiomycota</taxon>
        <taxon>Agaricomycotina</taxon>
        <taxon>Agaricomycetes</taxon>
        <taxon>Thelephorales</taxon>
        <taxon>Thelephoraceae</taxon>
        <taxon>Thelephora</taxon>
    </lineage>
</organism>
<gene>
    <name evidence="2" type="ORF">BJ322DRAFT_829934</name>
</gene>
<dbReference type="EMBL" id="WIUZ02000007">
    <property type="protein sequence ID" value="KAF9785430.1"/>
    <property type="molecule type" value="Genomic_DNA"/>
</dbReference>
<dbReference type="Proteomes" id="UP000736335">
    <property type="component" value="Unassembled WGS sequence"/>
</dbReference>
<feature type="transmembrane region" description="Helical" evidence="1">
    <location>
        <begin position="45"/>
        <end position="69"/>
    </location>
</feature>
<protein>
    <submittedName>
        <fullName evidence="2">Uncharacterized protein</fullName>
    </submittedName>
</protein>
<proteinExistence type="predicted"/>
<keyword evidence="1" id="KW-0812">Transmembrane</keyword>
<reference evidence="2" key="1">
    <citation type="journal article" date="2020" name="Nat. Commun.">
        <title>Large-scale genome sequencing of mycorrhizal fungi provides insights into the early evolution of symbiotic traits.</title>
        <authorList>
            <person name="Miyauchi S."/>
            <person name="Kiss E."/>
            <person name="Kuo A."/>
            <person name="Drula E."/>
            <person name="Kohler A."/>
            <person name="Sanchez-Garcia M."/>
            <person name="Morin E."/>
            <person name="Andreopoulos B."/>
            <person name="Barry K.W."/>
            <person name="Bonito G."/>
            <person name="Buee M."/>
            <person name="Carver A."/>
            <person name="Chen C."/>
            <person name="Cichocki N."/>
            <person name="Clum A."/>
            <person name="Culley D."/>
            <person name="Crous P.W."/>
            <person name="Fauchery L."/>
            <person name="Girlanda M."/>
            <person name="Hayes R.D."/>
            <person name="Keri Z."/>
            <person name="LaButti K."/>
            <person name="Lipzen A."/>
            <person name="Lombard V."/>
            <person name="Magnuson J."/>
            <person name="Maillard F."/>
            <person name="Murat C."/>
            <person name="Nolan M."/>
            <person name="Ohm R.A."/>
            <person name="Pangilinan J."/>
            <person name="Pereira M.F."/>
            <person name="Perotto S."/>
            <person name="Peter M."/>
            <person name="Pfister S."/>
            <person name="Riley R."/>
            <person name="Sitrit Y."/>
            <person name="Stielow J.B."/>
            <person name="Szollosi G."/>
            <person name="Zifcakova L."/>
            <person name="Stursova M."/>
            <person name="Spatafora J.W."/>
            <person name="Tedersoo L."/>
            <person name="Vaario L.M."/>
            <person name="Yamada A."/>
            <person name="Yan M."/>
            <person name="Wang P."/>
            <person name="Xu J."/>
            <person name="Bruns T."/>
            <person name="Baldrian P."/>
            <person name="Vilgalys R."/>
            <person name="Dunand C."/>
            <person name="Henrissat B."/>
            <person name="Grigoriev I.V."/>
            <person name="Hibbett D."/>
            <person name="Nagy L.G."/>
            <person name="Martin F.M."/>
        </authorList>
    </citation>
    <scope>NUCLEOTIDE SEQUENCE</scope>
    <source>
        <strain evidence="2">UH-Tt-Lm1</strain>
    </source>
</reference>
<reference evidence="2" key="2">
    <citation type="submission" date="2020-11" db="EMBL/GenBank/DDBJ databases">
        <authorList>
            <consortium name="DOE Joint Genome Institute"/>
            <person name="Kuo A."/>
            <person name="Miyauchi S."/>
            <person name="Kiss E."/>
            <person name="Drula E."/>
            <person name="Kohler A."/>
            <person name="Sanchez-Garcia M."/>
            <person name="Andreopoulos B."/>
            <person name="Barry K.W."/>
            <person name="Bonito G."/>
            <person name="Buee M."/>
            <person name="Carver A."/>
            <person name="Chen C."/>
            <person name="Cichocki N."/>
            <person name="Clum A."/>
            <person name="Culley D."/>
            <person name="Crous P.W."/>
            <person name="Fauchery L."/>
            <person name="Girlanda M."/>
            <person name="Hayes R."/>
            <person name="Keri Z."/>
            <person name="Labutti K."/>
            <person name="Lipzen A."/>
            <person name="Lombard V."/>
            <person name="Magnuson J."/>
            <person name="Maillard F."/>
            <person name="Morin E."/>
            <person name="Murat C."/>
            <person name="Nolan M."/>
            <person name="Ohm R."/>
            <person name="Pangilinan J."/>
            <person name="Pereira M."/>
            <person name="Perotto S."/>
            <person name="Peter M."/>
            <person name="Riley R."/>
            <person name="Sitrit Y."/>
            <person name="Stielow B."/>
            <person name="Szollosi G."/>
            <person name="Zifcakova L."/>
            <person name="Stursova M."/>
            <person name="Spatafora J.W."/>
            <person name="Tedersoo L."/>
            <person name="Vaario L.-M."/>
            <person name="Yamada A."/>
            <person name="Yan M."/>
            <person name="Wang P."/>
            <person name="Xu J."/>
            <person name="Bruns T."/>
            <person name="Baldrian P."/>
            <person name="Vilgalys R."/>
            <person name="Henrissat B."/>
            <person name="Grigoriev I.V."/>
            <person name="Hibbett D."/>
            <person name="Nagy L.G."/>
            <person name="Martin F.M."/>
        </authorList>
    </citation>
    <scope>NUCLEOTIDE SEQUENCE</scope>
    <source>
        <strain evidence="2">UH-Tt-Lm1</strain>
    </source>
</reference>
<name>A0A9P6HEE4_9AGAM</name>
<accession>A0A9P6HEE4</accession>
<evidence type="ECO:0000313" key="2">
    <source>
        <dbReference type="EMBL" id="KAF9785430.1"/>
    </source>
</evidence>
<keyword evidence="1" id="KW-0472">Membrane</keyword>
<sequence>MLERPFFSFPVNFCLSVSLPLPGSSPRHRARERHTTSIYPLAPMLSLSLISCLALRCKSALSASILVVLRISALERALTRFFFLHIPPLAFYINIYILTYSVIYTIRPPVTMNVLPYHPFNCVSSVRSVSSTLSASTIYLSVVPGLFVSMVWVAMFVSKLYHTSS</sequence>
<comment type="caution">
    <text evidence="2">The sequence shown here is derived from an EMBL/GenBank/DDBJ whole genome shotgun (WGS) entry which is preliminary data.</text>
</comment>
<evidence type="ECO:0000256" key="1">
    <source>
        <dbReference type="SAM" id="Phobius"/>
    </source>
</evidence>